<protein>
    <recommendedName>
        <fullName evidence="5">Reverse transcriptase domain-containing protein</fullName>
    </recommendedName>
</protein>
<keyword evidence="4" id="KW-1185">Reference proteome</keyword>
<dbReference type="AlphaFoldDB" id="G5AHX1"/>
<proteinExistence type="predicted"/>
<sequence length="642" mass="72342">MAFADDCTGLLRDVNDATTFIGLVQEYADAAGLRLNVKKTCIMPFTRHVSKAKLAHLRQSTALKVLGVTDTVKLLGILQGASVTDDQRLDAVIAKVRARCAIWKYRARTLRGKVVLLQSIILPLLWYTAAVTPVTPAVVTKMNIIVRNFVHGQDTDLDKAAAGKFEQDWIYTSVNKGGLGLKPIKVFTQAMHLKCLRDAIAATNAAGNAPRWFAPALDLFTVALGSLGSGFDILYANLRGLQWAPLTKYWRVTLRLWSDLTISHGTTEWKRNVQTMPLWFNIFFSFGKARTPLSEVSSTTNSALKALGFNRLRDYVYYHGDYATAELLHGLLSEDLFARPHSKTRLINDTMARFNLVTPLDGPLIGPTRADHVEAAFHDWHLDGTPVMEMKNKHFVRLLLKARTDPKIPTLALEQLGLSDFTPAEDTWNREILWDRHVLPVCADLKFRLQHNALGFRYKFAWRTQVTTSTTCVHDCPTTENALHLFWDCVVARYQWDFYLRPFRELIDGAIDWRLVLFPSSIRLQLSTVRVYGDYALQAIFNFVRCCVLRALWLHRNKRLYNPSVTTSAPFVKHHALAYIRLHLHKFRSMATGKGKEKWVRATDFITDGYGLERITTSTSTGTTSASATDGVVPSSVQVSDA</sequence>
<feature type="compositionally biased region" description="Low complexity" evidence="1">
    <location>
        <begin position="619"/>
        <end position="629"/>
    </location>
</feature>
<reference evidence="3 4" key="1">
    <citation type="journal article" date="2006" name="Science">
        <title>Phytophthora genome sequences uncover evolutionary origins and mechanisms of pathogenesis.</title>
        <authorList>
            <person name="Tyler B.M."/>
            <person name="Tripathy S."/>
            <person name="Zhang X."/>
            <person name="Dehal P."/>
            <person name="Jiang R.H."/>
            <person name="Aerts A."/>
            <person name="Arredondo F.D."/>
            <person name="Baxter L."/>
            <person name="Bensasson D."/>
            <person name="Beynon J.L."/>
            <person name="Chapman J."/>
            <person name="Damasceno C.M."/>
            <person name="Dorrance A.E."/>
            <person name="Dou D."/>
            <person name="Dickerman A.W."/>
            <person name="Dubchak I.L."/>
            <person name="Garbelotto M."/>
            <person name="Gijzen M."/>
            <person name="Gordon S.G."/>
            <person name="Govers F."/>
            <person name="Grunwald N.J."/>
            <person name="Huang W."/>
            <person name="Ivors K.L."/>
            <person name="Jones R.W."/>
            <person name="Kamoun S."/>
            <person name="Krampis K."/>
            <person name="Lamour K.H."/>
            <person name="Lee M.K."/>
            <person name="McDonald W.H."/>
            <person name="Medina M."/>
            <person name="Meijer H.J."/>
            <person name="Nordberg E.K."/>
            <person name="Maclean D.J."/>
            <person name="Ospina-Giraldo M.D."/>
            <person name="Morris P.F."/>
            <person name="Phuntumart V."/>
            <person name="Putnam N.H."/>
            <person name="Rash S."/>
            <person name="Rose J.K."/>
            <person name="Sakihama Y."/>
            <person name="Salamov A.A."/>
            <person name="Savidor A."/>
            <person name="Scheuring C.F."/>
            <person name="Smith B.M."/>
            <person name="Sobral B.W."/>
            <person name="Terry A."/>
            <person name="Torto-Alalibo T.A."/>
            <person name="Win J."/>
            <person name="Xu Z."/>
            <person name="Zhang H."/>
            <person name="Grigoriev I.V."/>
            <person name="Rokhsar D.S."/>
            <person name="Boore J.L."/>
        </authorList>
    </citation>
    <scope>NUCLEOTIDE SEQUENCE [LARGE SCALE GENOMIC DNA]</scope>
    <source>
        <strain evidence="3 4">P6497</strain>
    </source>
</reference>
<dbReference type="OMA" id="RARCAIW"/>
<dbReference type="STRING" id="1094619.G5AHX1"/>
<evidence type="ECO:0000256" key="2">
    <source>
        <dbReference type="SAM" id="Phobius"/>
    </source>
</evidence>
<dbReference type="InParanoid" id="G5AHX1"/>
<keyword evidence="2" id="KW-0472">Membrane</keyword>
<accession>G5AHX1</accession>
<evidence type="ECO:0000256" key="1">
    <source>
        <dbReference type="SAM" id="MobiDB-lite"/>
    </source>
</evidence>
<dbReference type="PANTHER" id="PTHR33116:SF78">
    <property type="entry name" value="OS12G0587133 PROTEIN"/>
    <property type="match status" value="1"/>
</dbReference>
<dbReference type="RefSeq" id="XP_009539709.1">
    <property type="nucleotide sequence ID" value="XM_009541414.1"/>
</dbReference>
<dbReference type="KEGG" id="psoj:PHYSODRAFT_342940"/>
<keyword evidence="2" id="KW-0812">Transmembrane</keyword>
<keyword evidence="2" id="KW-1133">Transmembrane helix</keyword>
<name>G5AHX1_PHYSP</name>
<evidence type="ECO:0000313" key="3">
    <source>
        <dbReference type="EMBL" id="EGZ04867.1"/>
    </source>
</evidence>
<dbReference type="GeneID" id="20648417"/>
<evidence type="ECO:0000313" key="4">
    <source>
        <dbReference type="Proteomes" id="UP000002640"/>
    </source>
</evidence>
<organism evidence="3 4">
    <name type="scientific">Phytophthora sojae (strain P6497)</name>
    <name type="common">Soybean stem and root rot agent</name>
    <name type="synonym">Phytophthora megasperma f. sp. glycines</name>
    <dbReference type="NCBI Taxonomy" id="1094619"/>
    <lineage>
        <taxon>Eukaryota</taxon>
        <taxon>Sar</taxon>
        <taxon>Stramenopiles</taxon>
        <taxon>Oomycota</taxon>
        <taxon>Peronosporomycetes</taxon>
        <taxon>Peronosporales</taxon>
        <taxon>Peronosporaceae</taxon>
        <taxon>Phytophthora</taxon>
    </lineage>
</organism>
<feature type="transmembrane region" description="Helical" evidence="2">
    <location>
        <begin position="114"/>
        <end position="134"/>
    </location>
</feature>
<gene>
    <name evidence="3" type="ORF">PHYSODRAFT_342940</name>
</gene>
<dbReference type="Proteomes" id="UP000002640">
    <property type="component" value="Unassembled WGS sequence"/>
</dbReference>
<feature type="region of interest" description="Disordered" evidence="1">
    <location>
        <begin position="619"/>
        <end position="642"/>
    </location>
</feature>
<dbReference type="EMBL" id="JH159173">
    <property type="protein sequence ID" value="EGZ04867.1"/>
    <property type="molecule type" value="Genomic_DNA"/>
</dbReference>
<dbReference type="PANTHER" id="PTHR33116">
    <property type="entry name" value="REVERSE TRANSCRIPTASE ZINC-BINDING DOMAIN-CONTAINING PROTEIN-RELATED-RELATED"/>
    <property type="match status" value="1"/>
</dbReference>
<evidence type="ECO:0008006" key="5">
    <source>
        <dbReference type="Google" id="ProtNLM"/>
    </source>
</evidence>